<evidence type="ECO:0000259" key="1">
    <source>
        <dbReference type="Pfam" id="PF07905"/>
    </source>
</evidence>
<evidence type="ECO:0000313" key="4">
    <source>
        <dbReference type="Proteomes" id="UP000610862"/>
    </source>
</evidence>
<dbReference type="Pfam" id="PF07905">
    <property type="entry name" value="PucR"/>
    <property type="match status" value="1"/>
</dbReference>
<dbReference type="Gene3D" id="1.10.10.2840">
    <property type="entry name" value="PucR C-terminal helix-turn-helix domain"/>
    <property type="match status" value="1"/>
</dbReference>
<gene>
    <name evidence="3" type="ORF">H8692_10095</name>
</gene>
<protein>
    <submittedName>
        <fullName evidence="3">PucR family transcriptional regulator</fullName>
    </submittedName>
</protein>
<comment type="caution">
    <text evidence="3">The sequence shown here is derived from an EMBL/GenBank/DDBJ whole genome shotgun (WGS) entry which is preliminary data.</text>
</comment>
<dbReference type="InterPro" id="IPR042070">
    <property type="entry name" value="PucR_C-HTH_sf"/>
</dbReference>
<dbReference type="Pfam" id="PF13556">
    <property type="entry name" value="HTH_30"/>
    <property type="match status" value="1"/>
</dbReference>
<proteinExistence type="predicted"/>
<reference evidence="3" key="1">
    <citation type="submission" date="2020-08" db="EMBL/GenBank/DDBJ databases">
        <title>Genome public.</title>
        <authorList>
            <person name="Liu C."/>
            <person name="Sun Q."/>
        </authorList>
    </citation>
    <scope>NUCLEOTIDE SEQUENCE</scope>
    <source>
        <strain evidence="3">NSJ-24</strain>
    </source>
</reference>
<sequence length="400" mass="46373">MLTVSDLMLSPLFSTVRLAAGKSGLSNNVLYIGFLDWEDSEQIPQYFNAGEIVITTLLKAKDDRQKAENYLKALIINNSSAILIKDIYYKEISKEIEEFAEEKHVPIFFFSDVYIDDMIHEVKKQLEIDSESANYESVLDDIFNRPKMSADELRPLIGQINPYFYRKAFISVYVSDDDKKCSGRINSLYEYIHNNRNLLENIKREGLHTVYSRLIYKRGILIIISFDSDENVKIEEYERALLKRFLADNNFKHTRIGVGCGYSEREFSFAVRNSIFANVNCIINDKPFLCFDESDSDYSMFAAANEGSVQRWCKKTETALLSPAAKHIPLLETVLTLARCGGNVEQASNILCQHKNTIRYRIERIGEIFDAENNMVLYGRLYFFTRIYLSFPYLKMFFNM</sequence>
<keyword evidence="4" id="KW-1185">Reference proteome</keyword>
<dbReference type="RefSeq" id="WP_177267781.1">
    <property type="nucleotide sequence ID" value="NZ_JACRTA010000003.1"/>
</dbReference>
<organism evidence="3 4">
    <name type="scientific">Lentihominibacter hominis</name>
    <dbReference type="NCBI Taxonomy" id="2763645"/>
    <lineage>
        <taxon>Bacteria</taxon>
        <taxon>Bacillati</taxon>
        <taxon>Bacillota</taxon>
        <taxon>Clostridia</taxon>
        <taxon>Peptostreptococcales</taxon>
        <taxon>Anaerovoracaceae</taxon>
        <taxon>Lentihominibacter</taxon>
    </lineage>
</organism>
<dbReference type="Proteomes" id="UP000610862">
    <property type="component" value="Unassembled WGS sequence"/>
</dbReference>
<name>A0A926E864_9FIRM</name>
<feature type="domain" description="PucR C-terminal helix-turn-helix" evidence="2">
    <location>
        <begin position="330"/>
        <end position="370"/>
    </location>
</feature>
<feature type="domain" description="Purine catabolism PurC-like" evidence="1">
    <location>
        <begin position="7"/>
        <end position="125"/>
    </location>
</feature>
<evidence type="ECO:0000313" key="3">
    <source>
        <dbReference type="EMBL" id="MBC8569107.1"/>
    </source>
</evidence>
<evidence type="ECO:0000259" key="2">
    <source>
        <dbReference type="Pfam" id="PF13556"/>
    </source>
</evidence>
<accession>A0A926E864</accession>
<dbReference type="InterPro" id="IPR025736">
    <property type="entry name" value="PucR_C-HTH_dom"/>
</dbReference>
<dbReference type="InterPro" id="IPR012914">
    <property type="entry name" value="PucR_dom"/>
</dbReference>
<dbReference type="AlphaFoldDB" id="A0A926E864"/>
<dbReference type="EMBL" id="JACRTA010000003">
    <property type="protein sequence ID" value="MBC8569107.1"/>
    <property type="molecule type" value="Genomic_DNA"/>
</dbReference>